<name>A0A117MPV8_9ACTN</name>
<gene>
    <name evidence="1" type="ORF">ADL15_29000</name>
</gene>
<protein>
    <recommendedName>
        <fullName evidence="3">DUF4351 domain-containing protein</fullName>
    </recommendedName>
</protein>
<sequence length="88" mass="9948">MGNFLEETEAGREIAQKYLERGRKEGLKQQFEQGYKQSLVRSMRLVLQTRFGDFPGLDELAAALVAADHDANLVRVFNGVPLDQLQQP</sequence>
<comment type="caution">
    <text evidence="1">The sequence shown here is derived from an EMBL/GenBank/DDBJ whole genome shotgun (WGS) entry which is preliminary data.</text>
</comment>
<dbReference type="RefSeq" id="WP_067697815.1">
    <property type="nucleotide sequence ID" value="NZ_LLZH01000281.1"/>
</dbReference>
<evidence type="ECO:0000313" key="2">
    <source>
        <dbReference type="Proteomes" id="UP000053244"/>
    </source>
</evidence>
<organism evidence="1 2">
    <name type="scientific">Actinoplanes awajinensis subsp. mycoplanecinus</name>
    <dbReference type="NCBI Taxonomy" id="135947"/>
    <lineage>
        <taxon>Bacteria</taxon>
        <taxon>Bacillati</taxon>
        <taxon>Actinomycetota</taxon>
        <taxon>Actinomycetes</taxon>
        <taxon>Micromonosporales</taxon>
        <taxon>Micromonosporaceae</taxon>
        <taxon>Actinoplanes</taxon>
    </lineage>
</organism>
<proteinExistence type="predicted"/>
<dbReference type="Proteomes" id="UP000053244">
    <property type="component" value="Unassembled WGS sequence"/>
</dbReference>
<keyword evidence="2" id="KW-1185">Reference proteome</keyword>
<accession>A0A117MPV8</accession>
<evidence type="ECO:0000313" key="1">
    <source>
        <dbReference type="EMBL" id="KUL29201.1"/>
    </source>
</evidence>
<evidence type="ECO:0008006" key="3">
    <source>
        <dbReference type="Google" id="ProtNLM"/>
    </source>
</evidence>
<dbReference type="EMBL" id="LLZH01000281">
    <property type="protein sequence ID" value="KUL29201.1"/>
    <property type="molecule type" value="Genomic_DNA"/>
</dbReference>
<dbReference type="AlphaFoldDB" id="A0A117MPV8"/>
<reference evidence="1 2" key="1">
    <citation type="submission" date="2015-10" db="EMBL/GenBank/DDBJ databases">
        <authorList>
            <person name="Gilbert D.G."/>
        </authorList>
    </citation>
    <scope>NUCLEOTIDE SEQUENCE [LARGE SCALE GENOMIC DNA]</scope>
    <source>
        <strain evidence="1 2">NRRL B-16712</strain>
    </source>
</reference>